<dbReference type="EMBL" id="MU006701">
    <property type="protein sequence ID" value="KAF2633705.1"/>
    <property type="molecule type" value="Genomic_DNA"/>
</dbReference>
<keyword evidence="2" id="KW-1185">Reference proteome</keyword>
<comment type="caution">
    <text evidence="1">The sequence shown here is derived from an EMBL/GenBank/DDBJ whole genome shotgun (WGS) entry which is preliminary data.</text>
</comment>
<evidence type="ECO:0000313" key="2">
    <source>
        <dbReference type="Proteomes" id="UP000799754"/>
    </source>
</evidence>
<proteinExistence type="predicted"/>
<accession>A0ACB6SHC9</accession>
<gene>
    <name evidence="1" type="ORF">BU25DRAFT_11558</name>
</gene>
<name>A0ACB6SHC9_9PLEO</name>
<dbReference type="Proteomes" id="UP000799754">
    <property type="component" value="Unassembled WGS sequence"/>
</dbReference>
<evidence type="ECO:0000313" key="1">
    <source>
        <dbReference type="EMBL" id="KAF2633705.1"/>
    </source>
</evidence>
<protein>
    <submittedName>
        <fullName evidence="1">Uncharacterized protein</fullName>
    </submittedName>
</protein>
<reference evidence="1" key="1">
    <citation type="journal article" date="2020" name="Stud. Mycol.">
        <title>101 Dothideomycetes genomes: a test case for predicting lifestyles and emergence of pathogens.</title>
        <authorList>
            <person name="Haridas S."/>
            <person name="Albert R."/>
            <person name="Binder M."/>
            <person name="Bloem J."/>
            <person name="Labutti K."/>
            <person name="Salamov A."/>
            <person name="Andreopoulos B."/>
            <person name="Baker S."/>
            <person name="Barry K."/>
            <person name="Bills G."/>
            <person name="Bluhm B."/>
            <person name="Cannon C."/>
            <person name="Castanera R."/>
            <person name="Culley D."/>
            <person name="Daum C."/>
            <person name="Ezra D."/>
            <person name="Gonzalez J."/>
            <person name="Henrissat B."/>
            <person name="Kuo A."/>
            <person name="Liang C."/>
            <person name="Lipzen A."/>
            <person name="Lutzoni F."/>
            <person name="Magnuson J."/>
            <person name="Mondo S."/>
            <person name="Nolan M."/>
            <person name="Ohm R."/>
            <person name="Pangilinan J."/>
            <person name="Park H.-J."/>
            <person name="Ramirez L."/>
            <person name="Alfaro M."/>
            <person name="Sun H."/>
            <person name="Tritt A."/>
            <person name="Yoshinaga Y."/>
            <person name="Zwiers L.-H."/>
            <person name="Turgeon B."/>
            <person name="Goodwin S."/>
            <person name="Spatafora J."/>
            <person name="Crous P."/>
            <person name="Grigoriev I."/>
        </authorList>
    </citation>
    <scope>NUCLEOTIDE SEQUENCE</scope>
    <source>
        <strain evidence="1">CBS 525.71</strain>
    </source>
</reference>
<organism evidence="1 2">
    <name type="scientific">Macroventuria anomochaeta</name>
    <dbReference type="NCBI Taxonomy" id="301207"/>
    <lineage>
        <taxon>Eukaryota</taxon>
        <taxon>Fungi</taxon>
        <taxon>Dikarya</taxon>
        <taxon>Ascomycota</taxon>
        <taxon>Pezizomycotina</taxon>
        <taxon>Dothideomycetes</taxon>
        <taxon>Pleosporomycetidae</taxon>
        <taxon>Pleosporales</taxon>
        <taxon>Pleosporineae</taxon>
        <taxon>Didymellaceae</taxon>
        <taxon>Macroventuria</taxon>
    </lineage>
</organism>
<sequence>MITFTANMCGDTAANIQDAKDPSTFARTETGTVVRICLEQFEESTTVPNPTVANPSLEEKTWSDTYKSIIGQDLAVWSPLSQFRHLVVQRSPTDILNDTMISFAGLDRPLKELHDTFPRYAHHASHIMGFQTWGLTTTPSPQTFFAIKTIEESHRLSYSFELKQLKGLKQCWTPSPPDWKCDQLLMDETGMARYNVLVSFFLFPFVSFKRRAQISVLFDPG</sequence>